<reference evidence="1" key="1">
    <citation type="submission" date="2022-09" db="EMBL/GenBank/DDBJ databases">
        <title>On Diversity and Genetic Richness: Insights on Aeromonad Phage Diversity through Physicochemical and Molecular Analysis.</title>
        <authorList>
            <person name="Papa D.M."/>
            <person name="Rousseau G."/>
            <person name="Tremblay D."/>
            <person name="Labrie S."/>
            <person name="Gutierrez T.A."/>
            <person name="Ramos J.D."/>
            <person name="Moineau S."/>
        </authorList>
    </citation>
    <scope>NUCLEOTIDE SEQUENCE</scope>
</reference>
<dbReference type="InterPro" id="IPR054052">
    <property type="entry name" value="Y16Q-like"/>
</dbReference>
<evidence type="ECO:0000313" key="1">
    <source>
        <dbReference type="EMBL" id="UYD60359.1"/>
    </source>
</evidence>
<organism evidence="1">
    <name type="scientific">Aeromonas phage vB_AehM_DM2</name>
    <dbReference type="NCBI Taxonomy" id="2973716"/>
    <lineage>
        <taxon>Viruses</taxon>
        <taxon>Duplodnaviria</taxon>
        <taxon>Heunggongvirae</taxon>
        <taxon>Uroviricota</taxon>
        <taxon>Caudoviricetes</taxon>
        <taxon>Pantevenvirales</taxon>
        <taxon>Straboviridae</taxon>
        <taxon>Biquartavirus</taxon>
    </lineage>
</organism>
<gene>
    <name evidence="1" type="ORF">NPHMPGLK_00024</name>
</gene>
<proteinExistence type="predicted"/>
<protein>
    <submittedName>
        <fullName evidence="1">Uncharacterized protein</fullName>
    </submittedName>
</protein>
<dbReference type="Pfam" id="PF21825">
    <property type="entry name" value="crAss001_48"/>
    <property type="match status" value="1"/>
</dbReference>
<accession>A0AA94YP41</accession>
<sequence length="67" mass="7622">MSHIDRMQVELRDLTDKIVALDSFIGGSPIFPQLEFAQQDLMVQQLDAMKAYQLILSARIDLAIETE</sequence>
<name>A0AA94YP41_9CAUD</name>
<dbReference type="EMBL" id="OP380605">
    <property type="protein sequence ID" value="UYD60359.1"/>
    <property type="molecule type" value="Genomic_DNA"/>
</dbReference>